<dbReference type="SMART" id="SM00271">
    <property type="entry name" value="DnaJ"/>
    <property type="match status" value="1"/>
</dbReference>
<dbReference type="PROSITE" id="PS00636">
    <property type="entry name" value="DNAJ_1"/>
    <property type="match status" value="1"/>
</dbReference>
<dbReference type="EMBL" id="GBHO01040066">
    <property type="protein sequence ID" value="JAG03538.1"/>
    <property type="molecule type" value="Transcribed_RNA"/>
</dbReference>
<organism evidence="2">
    <name type="scientific">Lygus hesperus</name>
    <name type="common">Western plant bug</name>
    <dbReference type="NCBI Taxonomy" id="30085"/>
    <lineage>
        <taxon>Eukaryota</taxon>
        <taxon>Metazoa</taxon>
        <taxon>Ecdysozoa</taxon>
        <taxon>Arthropoda</taxon>
        <taxon>Hexapoda</taxon>
        <taxon>Insecta</taxon>
        <taxon>Pterygota</taxon>
        <taxon>Neoptera</taxon>
        <taxon>Paraneoptera</taxon>
        <taxon>Hemiptera</taxon>
        <taxon>Heteroptera</taxon>
        <taxon>Panheteroptera</taxon>
        <taxon>Cimicomorpha</taxon>
        <taxon>Miridae</taxon>
        <taxon>Mirini</taxon>
        <taxon>Lygus</taxon>
    </lineage>
</organism>
<dbReference type="PANTHER" id="PTHR43096:SF10">
    <property type="entry name" value="CHAPERONE PROTEIN DNAJ A6, CHLOROPLASTIC"/>
    <property type="match status" value="1"/>
</dbReference>
<feature type="domain" description="J" evidence="1">
    <location>
        <begin position="38"/>
        <end position="102"/>
    </location>
</feature>
<dbReference type="CDD" id="cd06257">
    <property type="entry name" value="DnaJ"/>
    <property type="match status" value="1"/>
</dbReference>
<evidence type="ECO:0000313" key="2">
    <source>
        <dbReference type="EMBL" id="JAG03538.1"/>
    </source>
</evidence>
<dbReference type="InterPro" id="IPR001623">
    <property type="entry name" value="DnaJ_domain"/>
</dbReference>
<gene>
    <name evidence="2" type="ORF">CM83_63148</name>
</gene>
<dbReference type="GO" id="GO:0005737">
    <property type="term" value="C:cytoplasm"/>
    <property type="evidence" value="ECO:0007669"/>
    <property type="project" value="TreeGrafter"/>
</dbReference>
<reference evidence="2" key="2">
    <citation type="submission" date="2014-07" db="EMBL/GenBank/DDBJ databases">
        <authorList>
            <person name="Hull J."/>
        </authorList>
    </citation>
    <scope>NUCLEOTIDE SEQUENCE</scope>
</reference>
<dbReference type="FunFam" id="1.10.287.110:FF:000175">
    <property type="entry name" value="GM22099"/>
    <property type="match status" value="1"/>
</dbReference>
<dbReference type="SUPFAM" id="SSF46565">
    <property type="entry name" value="Chaperone J-domain"/>
    <property type="match status" value="1"/>
</dbReference>
<dbReference type="GO" id="GO:0042026">
    <property type="term" value="P:protein refolding"/>
    <property type="evidence" value="ECO:0007669"/>
    <property type="project" value="TreeGrafter"/>
</dbReference>
<sequence length="243" mass="27037">MKDKRKNIARLILPFFLYFSRHPTPFSSIIVEPRMGKDYYKTLGVPKNANSDDLKKAYRKLALEYHPDKNKNPGAEEKFKEIAEAYEVLSDDNKRQVYDRFGEDGLKAGAGGRPGSTAGRYSYHGDPRATFAHVFGGASPFDSIFADFFGGVDPSSSTSQQTRIFIFEGLKKPFKLKHPIRKVVQGLLTGGTVGSSKDLVSVIRAVSLRLRGPRRQVRGLGLEDGAAIGLHEGFRKRKKQKGT</sequence>
<dbReference type="InterPro" id="IPR018253">
    <property type="entry name" value="DnaJ_domain_CS"/>
</dbReference>
<reference evidence="2" key="1">
    <citation type="journal article" date="2014" name="PLoS ONE">
        <title>Transcriptome-Based Identification of ABC Transporters in the Western Tarnished Plant Bug Lygus hesperus.</title>
        <authorList>
            <person name="Hull J.J."/>
            <person name="Chaney K."/>
            <person name="Geib S.M."/>
            <person name="Fabrick J.A."/>
            <person name="Brent C.S."/>
            <person name="Walsh D."/>
            <person name="Lavine L.C."/>
        </authorList>
    </citation>
    <scope>NUCLEOTIDE SEQUENCE</scope>
</reference>
<name>A0A0A9WAM0_LYGHE</name>
<dbReference type="Pfam" id="PF00226">
    <property type="entry name" value="DnaJ"/>
    <property type="match status" value="1"/>
</dbReference>
<dbReference type="Gene3D" id="1.10.287.110">
    <property type="entry name" value="DnaJ domain"/>
    <property type="match status" value="1"/>
</dbReference>
<dbReference type="PRINTS" id="PR00625">
    <property type="entry name" value="JDOMAIN"/>
</dbReference>
<protein>
    <recommendedName>
        <fullName evidence="1">J domain-containing protein</fullName>
    </recommendedName>
</protein>
<dbReference type="PANTHER" id="PTHR43096">
    <property type="entry name" value="DNAJ HOMOLOG 1, MITOCHONDRIAL-RELATED"/>
    <property type="match status" value="1"/>
</dbReference>
<dbReference type="InterPro" id="IPR036869">
    <property type="entry name" value="J_dom_sf"/>
</dbReference>
<accession>A0A0A9WAM0</accession>
<dbReference type="GO" id="GO:0051082">
    <property type="term" value="F:unfolded protein binding"/>
    <property type="evidence" value="ECO:0007669"/>
    <property type="project" value="TreeGrafter"/>
</dbReference>
<evidence type="ECO:0000259" key="1">
    <source>
        <dbReference type="PROSITE" id="PS50076"/>
    </source>
</evidence>
<dbReference type="PROSITE" id="PS50076">
    <property type="entry name" value="DNAJ_2"/>
    <property type="match status" value="1"/>
</dbReference>
<dbReference type="AlphaFoldDB" id="A0A0A9WAM0"/>
<proteinExistence type="predicted"/>